<feature type="DNA-binding region" description="H-T-H motif" evidence="4">
    <location>
        <begin position="29"/>
        <end position="48"/>
    </location>
</feature>
<dbReference type="EMBL" id="JBHSGU010000003">
    <property type="protein sequence ID" value="MFC4700714.1"/>
    <property type="molecule type" value="Genomic_DNA"/>
</dbReference>
<evidence type="ECO:0000256" key="2">
    <source>
        <dbReference type="ARBA" id="ARBA00023125"/>
    </source>
</evidence>
<organism evidence="6 7">
    <name type="scientific">Glaciecola siphonariae</name>
    <dbReference type="NCBI Taxonomy" id="521012"/>
    <lineage>
        <taxon>Bacteria</taxon>
        <taxon>Pseudomonadati</taxon>
        <taxon>Pseudomonadota</taxon>
        <taxon>Gammaproteobacteria</taxon>
        <taxon>Alteromonadales</taxon>
        <taxon>Alteromonadaceae</taxon>
        <taxon>Glaciecola</taxon>
    </lineage>
</organism>
<dbReference type="Pfam" id="PF16925">
    <property type="entry name" value="TetR_C_13"/>
    <property type="match status" value="1"/>
</dbReference>
<comment type="caution">
    <text evidence="6">The sequence shown here is derived from an EMBL/GenBank/DDBJ whole genome shotgun (WGS) entry which is preliminary data.</text>
</comment>
<keyword evidence="7" id="KW-1185">Reference proteome</keyword>
<accession>A0ABV9LX05</accession>
<evidence type="ECO:0000313" key="6">
    <source>
        <dbReference type="EMBL" id="MFC4700714.1"/>
    </source>
</evidence>
<dbReference type="RefSeq" id="WP_382408509.1">
    <property type="nucleotide sequence ID" value="NZ_JBHSGU010000003.1"/>
</dbReference>
<dbReference type="InterPro" id="IPR001647">
    <property type="entry name" value="HTH_TetR"/>
</dbReference>
<keyword evidence="2 4" id="KW-0238">DNA-binding</keyword>
<evidence type="ECO:0000256" key="4">
    <source>
        <dbReference type="PROSITE-ProRule" id="PRU00335"/>
    </source>
</evidence>
<dbReference type="SUPFAM" id="SSF46689">
    <property type="entry name" value="Homeodomain-like"/>
    <property type="match status" value="1"/>
</dbReference>
<dbReference type="PROSITE" id="PS50977">
    <property type="entry name" value="HTH_TETR_2"/>
    <property type="match status" value="1"/>
</dbReference>
<feature type="domain" description="HTH tetR-type" evidence="5">
    <location>
        <begin position="6"/>
        <end position="66"/>
    </location>
</feature>
<evidence type="ECO:0000256" key="3">
    <source>
        <dbReference type="ARBA" id="ARBA00023163"/>
    </source>
</evidence>
<dbReference type="InterPro" id="IPR009057">
    <property type="entry name" value="Homeodomain-like_sf"/>
</dbReference>
<reference evidence="7" key="1">
    <citation type="journal article" date="2019" name="Int. J. Syst. Evol. Microbiol.">
        <title>The Global Catalogue of Microorganisms (GCM) 10K type strain sequencing project: providing services to taxonomists for standard genome sequencing and annotation.</title>
        <authorList>
            <consortium name="The Broad Institute Genomics Platform"/>
            <consortium name="The Broad Institute Genome Sequencing Center for Infectious Disease"/>
            <person name="Wu L."/>
            <person name="Ma J."/>
        </authorList>
    </citation>
    <scope>NUCLEOTIDE SEQUENCE [LARGE SCALE GENOMIC DNA]</scope>
    <source>
        <strain evidence="7">KACC 12507</strain>
    </source>
</reference>
<evidence type="ECO:0000259" key="5">
    <source>
        <dbReference type="PROSITE" id="PS50977"/>
    </source>
</evidence>
<dbReference type="PANTHER" id="PTHR47506:SF1">
    <property type="entry name" value="HTH-TYPE TRANSCRIPTIONAL REGULATOR YJDC"/>
    <property type="match status" value="1"/>
</dbReference>
<dbReference type="SUPFAM" id="SSF48498">
    <property type="entry name" value="Tetracyclin repressor-like, C-terminal domain"/>
    <property type="match status" value="1"/>
</dbReference>
<dbReference type="Gene3D" id="1.10.357.10">
    <property type="entry name" value="Tetracycline Repressor, domain 2"/>
    <property type="match status" value="1"/>
</dbReference>
<evidence type="ECO:0000313" key="7">
    <source>
        <dbReference type="Proteomes" id="UP001595897"/>
    </source>
</evidence>
<dbReference type="InterPro" id="IPR036271">
    <property type="entry name" value="Tet_transcr_reg_TetR-rel_C_sf"/>
</dbReference>
<dbReference type="PANTHER" id="PTHR47506">
    <property type="entry name" value="TRANSCRIPTIONAL REGULATORY PROTEIN"/>
    <property type="match status" value="1"/>
</dbReference>
<evidence type="ECO:0000256" key="1">
    <source>
        <dbReference type="ARBA" id="ARBA00023015"/>
    </source>
</evidence>
<dbReference type="Pfam" id="PF00440">
    <property type="entry name" value="TetR_N"/>
    <property type="match status" value="1"/>
</dbReference>
<proteinExistence type="predicted"/>
<keyword evidence="1" id="KW-0805">Transcription regulation</keyword>
<sequence length="189" mass="21557">MPQTKKYELEKVLELALPLAIKLGYRGCSMAVLIKETGFNRRAFYLHFNNKEDFFEALLNHYLQAHLLPLNQYFHNATSAAQGTVQYFTKYQELIQTKGCLLTKLVVEMGFNNAAIQHQARWFYDQLQLAFIGLLERAQQHKHIPASVNIEQQALKLTCLAQGFAVSNHIIQGNEDVSLLIESIFEVGA</sequence>
<dbReference type="InterPro" id="IPR011075">
    <property type="entry name" value="TetR_C"/>
</dbReference>
<protein>
    <submittedName>
        <fullName evidence="6">TetR/AcrR family transcriptional regulator</fullName>
    </submittedName>
</protein>
<keyword evidence="3" id="KW-0804">Transcription</keyword>
<name>A0ABV9LX05_9ALTE</name>
<dbReference type="Proteomes" id="UP001595897">
    <property type="component" value="Unassembled WGS sequence"/>
</dbReference>
<gene>
    <name evidence="6" type="ORF">ACFO4O_11125</name>
</gene>